<dbReference type="EMBL" id="CP078145">
    <property type="protein sequence ID" value="QXN94561.1"/>
    <property type="molecule type" value="Genomic_DNA"/>
</dbReference>
<feature type="domain" description="Glycosyltransferase 2-like" evidence="1">
    <location>
        <begin position="6"/>
        <end position="101"/>
    </location>
</feature>
<proteinExistence type="predicted"/>
<evidence type="ECO:0000313" key="3">
    <source>
        <dbReference type="Proteomes" id="UP000694257"/>
    </source>
</evidence>
<dbReference type="GO" id="GO:0016757">
    <property type="term" value="F:glycosyltransferase activity"/>
    <property type="evidence" value="ECO:0007669"/>
    <property type="project" value="UniProtKB-KW"/>
</dbReference>
<keyword evidence="2" id="KW-0808">Transferase</keyword>
<name>A0ABX8S3S8_NOCIO</name>
<dbReference type="RefSeq" id="WP_218477159.1">
    <property type="nucleotide sequence ID" value="NZ_BAABJN010000015.1"/>
</dbReference>
<dbReference type="EC" id="2.4.-.-" evidence="2"/>
<evidence type="ECO:0000259" key="1">
    <source>
        <dbReference type="Pfam" id="PF00535"/>
    </source>
</evidence>
<keyword evidence="2" id="KW-0328">Glycosyltransferase</keyword>
<organism evidence="2 3">
    <name type="scientific">Nocardia iowensis</name>
    <dbReference type="NCBI Taxonomy" id="204891"/>
    <lineage>
        <taxon>Bacteria</taxon>
        <taxon>Bacillati</taxon>
        <taxon>Actinomycetota</taxon>
        <taxon>Actinomycetes</taxon>
        <taxon>Mycobacteriales</taxon>
        <taxon>Nocardiaceae</taxon>
        <taxon>Nocardia</taxon>
    </lineage>
</organism>
<keyword evidence="3" id="KW-1185">Reference proteome</keyword>
<sequence length="269" mass="29444">MDRLISVITPVHNPDPEHLKAACDSVTTQDLPAGWSLEWVIQEDGDSGIAEEILRGVDDRIVFRTGRKGGVALTRNLALANSRGELVKNLDADDVLTPGVLVRDITNLLSPENSEVGWTTSRLLDLLPDGTTVGFDNDPPHGKLVPGAVLDHWRTHNFRLPVHPTTICIRRPLVTALGGWMGVPGSDDTGVLIAASIVSAGFFDSEVGLLYRKWPGQETAKADHKHPDEWRARMSLIDERANALLQLRQSFPLRFGPGQDFANPSARPH</sequence>
<accession>A0ABX8S3S8</accession>
<dbReference type="Proteomes" id="UP000694257">
    <property type="component" value="Chromosome"/>
</dbReference>
<evidence type="ECO:0000313" key="2">
    <source>
        <dbReference type="EMBL" id="QXN94561.1"/>
    </source>
</evidence>
<protein>
    <submittedName>
        <fullName evidence="2">Glycosyltransferase</fullName>
        <ecNumber evidence="2">2.4.-.-</ecNumber>
    </submittedName>
</protein>
<dbReference type="InterPro" id="IPR001173">
    <property type="entry name" value="Glyco_trans_2-like"/>
</dbReference>
<gene>
    <name evidence="2" type="ORF">KV110_16815</name>
</gene>
<reference evidence="2 3" key="1">
    <citation type="submission" date="2021-07" db="EMBL/GenBank/DDBJ databases">
        <title>Whole Genome Sequence of Nocardia Iowensis.</title>
        <authorList>
            <person name="Lamm A."/>
            <person name="Collins-Fairclough A.M."/>
            <person name="Bunk B."/>
            <person name="Sproer C."/>
        </authorList>
    </citation>
    <scope>NUCLEOTIDE SEQUENCE [LARGE SCALE GENOMIC DNA]</scope>
    <source>
        <strain evidence="2 3">NRRL 5646</strain>
    </source>
</reference>
<dbReference type="Pfam" id="PF00535">
    <property type="entry name" value="Glycos_transf_2"/>
    <property type="match status" value="1"/>
</dbReference>